<reference evidence="2 3" key="1">
    <citation type="submission" date="2024-01" db="EMBL/GenBank/DDBJ databases">
        <title>The genomes of 5 underutilized Papilionoideae crops provide insights into root nodulation and disease resistanc.</title>
        <authorList>
            <person name="Yuan L."/>
        </authorList>
    </citation>
    <scope>NUCLEOTIDE SEQUENCE [LARGE SCALE GENOMIC DNA]</scope>
    <source>
        <strain evidence="2">ZHUSHIDOU_FW_LH</strain>
        <tissue evidence="2">Leaf</tissue>
    </source>
</reference>
<evidence type="ECO:0000313" key="3">
    <source>
        <dbReference type="Proteomes" id="UP001372338"/>
    </source>
</evidence>
<keyword evidence="1" id="KW-1133">Transmembrane helix</keyword>
<comment type="caution">
    <text evidence="2">The sequence shown here is derived from an EMBL/GenBank/DDBJ whole genome shotgun (WGS) entry which is preliminary data.</text>
</comment>
<sequence>MELGNQSKLKAKIKKATEPLEVSTKLRKLEENIILVNIYTLTYMILTGVNFKCYNYLTQEQRLLKLSFAKQA</sequence>
<feature type="transmembrane region" description="Helical" evidence="1">
    <location>
        <begin position="33"/>
        <end position="57"/>
    </location>
</feature>
<dbReference type="AlphaFoldDB" id="A0AAN9FXM2"/>
<evidence type="ECO:0000313" key="2">
    <source>
        <dbReference type="EMBL" id="KAK7281190.1"/>
    </source>
</evidence>
<accession>A0AAN9FXM2</accession>
<keyword evidence="3" id="KW-1185">Reference proteome</keyword>
<name>A0AAN9FXM2_CROPI</name>
<keyword evidence="1" id="KW-0812">Transmembrane</keyword>
<keyword evidence="1" id="KW-0472">Membrane</keyword>
<organism evidence="2 3">
    <name type="scientific">Crotalaria pallida</name>
    <name type="common">Smooth rattlebox</name>
    <name type="synonym">Crotalaria striata</name>
    <dbReference type="NCBI Taxonomy" id="3830"/>
    <lineage>
        <taxon>Eukaryota</taxon>
        <taxon>Viridiplantae</taxon>
        <taxon>Streptophyta</taxon>
        <taxon>Embryophyta</taxon>
        <taxon>Tracheophyta</taxon>
        <taxon>Spermatophyta</taxon>
        <taxon>Magnoliopsida</taxon>
        <taxon>eudicotyledons</taxon>
        <taxon>Gunneridae</taxon>
        <taxon>Pentapetalae</taxon>
        <taxon>rosids</taxon>
        <taxon>fabids</taxon>
        <taxon>Fabales</taxon>
        <taxon>Fabaceae</taxon>
        <taxon>Papilionoideae</taxon>
        <taxon>50 kb inversion clade</taxon>
        <taxon>genistoids sensu lato</taxon>
        <taxon>core genistoids</taxon>
        <taxon>Crotalarieae</taxon>
        <taxon>Crotalaria</taxon>
    </lineage>
</organism>
<evidence type="ECO:0000256" key="1">
    <source>
        <dbReference type="SAM" id="Phobius"/>
    </source>
</evidence>
<dbReference type="Proteomes" id="UP001372338">
    <property type="component" value="Unassembled WGS sequence"/>
</dbReference>
<gene>
    <name evidence="2" type="ORF">RIF29_08952</name>
</gene>
<dbReference type="EMBL" id="JAYWIO010000002">
    <property type="protein sequence ID" value="KAK7281190.1"/>
    <property type="molecule type" value="Genomic_DNA"/>
</dbReference>
<proteinExistence type="predicted"/>
<protein>
    <submittedName>
        <fullName evidence="2">Uncharacterized protein</fullName>
    </submittedName>
</protein>